<evidence type="ECO:0000313" key="16">
    <source>
        <dbReference type="Proteomes" id="UP000054047"/>
    </source>
</evidence>
<dbReference type="FunFam" id="3.30.1490.30:FF:000001">
    <property type="entry name" value="DNA topoisomerase 2"/>
    <property type="match status" value="1"/>
</dbReference>
<dbReference type="GO" id="GO:0005634">
    <property type="term" value="C:nucleus"/>
    <property type="evidence" value="ECO:0007669"/>
    <property type="project" value="TreeGrafter"/>
</dbReference>
<evidence type="ECO:0000256" key="2">
    <source>
        <dbReference type="ARBA" id="ARBA00001913"/>
    </source>
</evidence>
<dbReference type="PROSITE" id="PS00177">
    <property type="entry name" value="TOPOISOMERASE_II"/>
    <property type="match status" value="1"/>
</dbReference>
<proteinExistence type="inferred from homology"/>
<comment type="cofactor">
    <cofactor evidence="3">
        <name>Mg(2+)</name>
        <dbReference type="ChEBI" id="CHEBI:18420"/>
    </cofactor>
</comment>
<evidence type="ECO:0000256" key="11">
    <source>
        <dbReference type="PROSITE-ProRule" id="PRU01384"/>
    </source>
</evidence>
<comment type="subunit">
    <text evidence="12">Homodimer.</text>
</comment>
<dbReference type="InterPro" id="IPR001241">
    <property type="entry name" value="Topo_IIA"/>
</dbReference>
<dbReference type="InterPro" id="IPR031660">
    <property type="entry name" value="TOPRIM_C"/>
</dbReference>
<dbReference type="PANTHER" id="PTHR10169:SF38">
    <property type="entry name" value="DNA TOPOISOMERASE 2"/>
    <property type="match status" value="1"/>
</dbReference>
<dbReference type="GO" id="GO:0000819">
    <property type="term" value="P:sister chromatid segregation"/>
    <property type="evidence" value="ECO:0007669"/>
    <property type="project" value="TreeGrafter"/>
</dbReference>
<dbReference type="Gene3D" id="3.30.565.10">
    <property type="entry name" value="Histidine kinase-like ATPase, C-terminal domain"/>
    <property type="match status" value="1"/>
</dbReference>
<dbReference type="FunFam" id="3.30.565.10:FF:000004">
    <property type="entry name" value="DNA topoisomerase 2"/>
    <property type="match status" value="1"/>
</dbReference>
<reference evidence="15 16" key="1">
    <citation type="submission" date="2013-12" db="EMBL/GenBank/DDBJ databases">
        <title>Draft genome of the parsitic nematode Ancylostoma duodenale.</title>
        <authorList>
            <person name="Mitreva M."/>
        </authorList>
    </citation>
    <scope>NUCLEOTIDE SEQUENCE [LARGE SCALE GENOMIC DNA]</scope>
    <source>
        <strain evidence="15 16">Zhejiang</strain>
    </source>
</reference>
<keyword evidence="7" id="KW-0460">Magnesium</keyword>
<evidence type="ECO:0000256" key="9">
    <source>
        <dbReference type="ARBA" id="ARBA00023125"/>
    </source>
</evidence>
<dbReference type="OrthoDB" id="276498at2759"/>
<dbReference type="InterPro" id="IPR013506">
    <property type="entry name" value="Topo_IIA_bsu_dom2"/>
</dbReference>
<dbReference type="InterPro" id="IPR013760">
    <property type="entry name" value="Topo_IIA-like_dom_sf"/>
</dbReference>
<organism evidence="15 16">
    <name type="scientific">Ancylostoma duodenale</name>
    <dbReference type="NCBI Taxonomy" id="51022"/>
    <lineage>
        <taxon>Eukaryota</taxon>
        <taxon>Metazoa</taxon>
        <taxon>Ecdysozoa</taxon>
        <taxon>Nematoda</taxon>
        <taxon>Chromadorea</taxon>
        <taxon>Rhabditida</taxon>
        <taxon>Rhabditina</taxon>
        <taxon>Rhabditomorpha</taxon>
        <taxon>Strongyloidea</taxon>
        <taxon>Ancylostomatidae</taxon>
        <taxon>Ancylostomatinae</taxon>
        <taxon>Ancylostoma</taxon>
    </lineage>
</organism>
<evidence type="ECO:0000256" key="7">
    <source>
        <dbReference type="ARBA" id="ARBA00022842"/>
    </source>
</evidence>
<dbReference type="InterPro" id="IPR050634">
    <property type="entry name" value="DNA_Topoisomerase_II"/>
</dbReference>
<dbReference type="Pfam" id="PF00521">
    <property type="entry name" value="DNA_topoisoIV"/>
    <property type="match status" value="1"/>
</dbReference>
<dbReference type="Pfam" id="PF00204">
    <property type="entry name" value="DNA_gyraseB"/>
    <property type="match status" value="1"/>
</dbReference>
<dbReference type="SMART" id="SM00434">
    <property type="entry name" value="TOP4c"/>
    <property type="match status" value="1"/>
</dbReference>
<dbReference type="InterPro" id="IPR001154">
    <property type="entry name" value="TopoII_euk"/>
</dbReference>
<dbReference type="PRINTS" id="PR00418">
    <property type="entry name" value="TPI2FAMILY"/>
</dbReference>
<dbReference type="InterPro" id="IPR018522">
    <property type="entry name" value="TopoIIA_CS"/>
</dbReference>
<accession>A0A0C2GGD2</accession>
<gene>
    <name evidence="15" type="ORF">ANCDUO_09520</name>
</gene>
<evidence type="ECO:0000259" key="13">
    <source>
        <dbReference type="PROSITE" id="PS50880"/>
    </source>
</evidence>
<dbReference type="GO" id="GO:0003677">
    <property type="term" value="F:DNA binding"/>
    <property type="evidence" value="ECO:0007669"/>
    <property type="project" value="UniProtKB-UniRule"/>
</dbReference>
<dbReference type="Gene3D" id="3.40.50.670">
    <property type="match status" value="1"/>
</dbReference>
<evidence type="ECO:0000256" key="12">
    <source>
        <dbReference type="RuleBase" id="RU362094"/>
    </source>
</evidence>
<dbReference type="FunFam" id="3.40.50.670:FF:000001">
    <property type="entry name" value="DNA topoisomerase 2"/>
    <property type="match status" value="1"/>
</dbReference>
<dbReference type="Pfam" id="PF16898">
    <property type="entry name" value="TOPRIM_C"/>
    <property type="match status" value="1"/>
</dbReference>
<evidence type="ECO:0000256" key="8">
    <source>
        <dbReference type="ARBA" id="ARBA00023029"/>
    </source>
</evidence>
<dbReference type="Gene3D" id="3.90.199.10">
    <property type="entry name" value="Topoisomerase II, domain 5"/>
    <property type="match status" value="1"/>
</dbReference>
<sequence>MRRCANNALRYFQFSRTYRPIRPIYTSALRFQERLQKATTNPIVESLRYERKSPIEHILLRPDTYVGSTAVAEDTDAWVVSEDNRRMVQRPLAYSPALLKIFDEILVNAADNKQRDPEMDELRVDVDREQGRITIFNNGRGLPIEIHPKEGIYVPTLIFGNLFTSSNYDDREVKVVGGRNGYGAKLCNIFSKEFVVETSSRESRRSFKQTWINNMRECDEPIVTEDEKATDGTRVTFVPDLAKFGLSTLNDAIYEMFKKRTFDVAGTLRGVTVYYNGKLVEVPSFREYVGLYSDNGNSNDVLYVNASRRWQWAVKKSTAGFQQISFVNNIATTGGGKHVDHIVDQLVNIIKPLVDSHLKTGIKKIVIKNQLCVFVNALVENPAFSSQTKDVLTTAARDFGSKCVCDAATVQTWAVESGLVDELTSEAQAKEGRPARKAKPKVEDLSDIVKLEDANWAGDGTHSQDCRLLITEGDSAKALAVAGLEVVGRDRYGVFPVMGKFMNVSGLSKEKATASKEVNHLMRILGLKYGENYSIPENRARLRYGGIIILTDQDEDGSHIKGLIINFLHTFWPELLQNGFIQSFMTPLLKARRGSETISFYSMDEFKKWKGSTEDAEKYTIKYYKGLGTSTSKEAREYFSNFEKHLVRFRYEDEGDDERIRMAFDKRRPDDRKRWITERLQADDIMDNSCTNEATYKEFVDNELFRYSLLDLRGTLVTTIVRLAQDFVGMNNACLLEPLGQFGTRHEGGDDAASARYIYTRLSPITRLIFPAADDELLNYLQEENQLIEPDWYCPIVPMVLVNGAEGIATGWSTRVLSHDIREVIDNVRRLIDGCEVERMTPSFSDFSGKIQELGENRYEIYGKFKVIPSQRKNVSNLKMEITELPVGEWTNRYKQNTLHTLQTKGLITKIVK</sequence>
<comment type="similarity">
    <text evidence="4 12">Belongs to the type II topoisomerase family.</text>
</comment>
<dbReference type="Pfam" id="PF02518">
    <property type="entry name" value="HATPase_c"/>
    <property type="match status" value="1"/>
</dbReference>
<evidence type="ECO:0000256" key="1">
    <source>
        <dbReference type="ARBA" id="ARBA00000185"/>
    </source>
</evidence>
<evidence type="ECO:0000256" key="10">
    <source>
        <dbReference type="ARBA" id="ARBA00023235"/>
    </source>
</evidence>
<dbReference type="PANTHER" id="PTHR10169">
    <property type="entry name" value="DNA TOPOISOMERASE/GYRASE"/>
    <property type="match status" value="1"/>
</dbReference>
<dbReference type="GO" id="GO:0006265">
    <property type="term" value="P:DNA topological change"/>
    <property type="evidence" value="ECO:0007669"/>
    <property type="project" value="UniProtKB-UniRule"/>
</dbReference>
<evidence type="ECO:0000256" key="3">
    <source>
        <dbReference type="ARBA" id="ARBA00001946"/>
    </source>
</evidence>
<dbReference type="InterPro" id="IPR020568">
    <property type="entry name" value="Ribosomal_Su5_D2-typ_SF"/>
</dbReference>
<dbReference type="Gene3D" id="3.30.230.10">
    <property type="match status" value="1"/>
</dbReference>
<feature type="active site" description="O-(5'-phospho-DNA)-tyrosine intermediate" evidence="11">
    <location>
        <position position="757"/>
    </location>
</feature>
<feature type="domain" description="Topo IIA-type catalytic" evidence="14">
    <location>
        <begin position="660"/>
        <end position="913"/>
    </location>
</feature>
<dbReference type="PROSITE" id="PS52040">
    <property type="entry name" value="TOPO_IIA"/>
    <property type="match status" value="1"/>
</dbReference>
<protein>
    <recommendedName>
        <fullName evidence="12">DNA topoisomerase 2</fullName>
        <ecNumber evidence="12">5.6.2.2</ecNumber>
    </recommendedName>
</protein>
<dbReference type="InterPro" id="IPR003594">
    <property type="entry name" value="HATPase_dom"/>
</dbReference>
<dbReference type="InterPro" id="IPR013759">
    <property type="entry name" value="Topo_IIA_B_C"/>
</dbReference>
<evidence type="ECO:0000256" key="4">
    <source>
        <dbReference type="ARBA" id="ARBA00011080"/>
    </source>
</evidence>
<dbReference type="Proteomes" id="UP000054047">
    <property type="component" value="Unassembled WGS sequence"/>
</dbReference>
<feature type="domain" description="Toprim" evidence="13">
    <location>
        <begin position="466"/>
        <end position="583"/>
    </location>
</feature>
<dbReference type="AlphaFoldDB" id="A0A0C2GGD2"/>
<dbReference type="InterPro" id="IPR013758">
    <property type="entry name" value="Topo_IIA_A/C_ab"/>
</dbReference>
<dbReference type="PRINTS" id="PR01158">
    <property type="entry name" value="TOPISMRASEII"/>
</dbReference>
<dbReference type="GO" id="GO:0000712">
    <property type="term" value="P:resolution of meiotic recombination intermediates"/>
    <property type="evidence" value="ECO:0007669"/>
    <property type="project" value="TreeGrafter"/>
</dbReference>
<keyword evidence="10 11" id="KW-0413">Isomerase</keyword>
<dbReference type="InterPro" id="IPR036890">
    <property type="entry name" value="HATPase_C_sf"/>
</dbReference>
<dbReference type="SUPFAM" id="SSF56719">
    <property type="entry name" value="Type II DNA topoisomerase"/>
    <property type="match status" value="1"/>
</dbReference>
<dbReference type="SUPFAM" id="SSF55874">
    <property type="entry name" value="ATPase domain of HSP90 chaperone/DNA topoisomerase II/histidine kinase"/>
    <property type="match status" value="1"/>
</dbReference>
<dbReference type="SMART" id="SM00433">
    <property type="entry name" value="TOP2c"/>
    <property type="match status" value="1"/>
</dbReference>
<keyword evidence="5 12" id="KW-0547">Nucleotide-binding</keyword>
<keyword evidence="16" id="KW-1185">Reference proteome</keyword>
<comment type="function">
    <text evidence="12">Control of topological states of DNA by transient breakage and subsequent rejoining of DNA strands. Topoisomerase II makes double-strand breaks.</text>
</comment>
<dbReference type="SMART" id="SM00387">
    <property type="entry name" value="HATPase_c"/>
    <property type="match status" value="1"/>
</dbReference>
<comment type="catalytic activity">
    <reaction evidence="1 11 12">
        <text>ATP-dependent breakage, passage and rejoining of double-stranded DNA.</text>
        <dbReference type="EC" id="5.6.2.2"/>
    </reaction>
</comment>
<keyword evidence="6 12" id="KW-0067">ATP-binding</keyword>
<dbReference type="GO" id="GO:0005524">
    <property type="term" value="F:ATP binding"/>
    <property type="evidence" value="ECO:0007669"/>
    <property type="project" value="UniProtKB-UniRule"/>
</dbReference>
<evidence type="ECO:0000256" key="5">
    <source>
        <dbReference type="ARBA" id="ARBA00022741"/>
    </source>
</evidence>
<dbReference type="EMBL" id="KN731161">
    <property type="protein sequence ID" value="KIH60235.1"/>
    <property type="molecule type" value="Genomic_DNA"/>
</dbReference>
<dbReference type="CDD" id="cd16930">
    <property type="entry name" value="HATPase_TopII-like"/>
    <property type="match status" value="1"/>
</dbReference>
<evidence type="ECO:0000259" key="14">
    <source>
        <dbReference type="PROSITE" id="PS52040"/>
    </source>
</evidence>
<dbReference type="InterPro" id="IPR014721">
    <property type="entry name" value="Ribsml_uS5_D2-typ_fold_subgr"/>
</dbReference>
<dbReference type="SUPFAM" id="SSF54211">
    <property type="entry name" value="Ribosomal protein S5 domain 2-like"/>
    <property type="match status" value="1"/>
</dbReference>
<dbReference type="EC" id="5.6.2.2" evidence="12"/>
<dbReference type="InterPro" id="IPR006171">
    <property type="entry name" value="TOPRIM_dom"/>
</dbReference>
<dbReference type="GO" id="GO:0003918">
    <property type="term" value="F:DNA topoisomerase type II (double strand cut, ATP-hydrolyzing) activity"/>
    <property type="evidence" value="ECO:0007669"/>
    <property type="project" value="UniProtKB-UniRule"/>
</dbReference>
<evidence type="ECO:0000313" key="15">
    <source>
        <dbReference type="EMBL" id="KIH60235.1"/>
    </source>
</evidence>
<keyword evidence="9 11" id="KW-0238">DNA-binding</keyword>
<keyword evidence="8 11" id="KW-0799">Topoisomerase</keyword>
<dbReference type="Gene3D" id="3.30.1490.30">
    <property type="match status" value="1"/>
</dbReference>
<dbReference type="CDD" id="cd03481">
    <property type="entry name" value="TopoIIA_Trans_ScTopoIIA"/>
    <property type="match status" value="1"/>
</dbReference>
<comment type="cofactor">
    <cofactor evidence="2">
        <name>Ca(2+)</name>
        <dbReference type="ChEBI" id="CHEBI:29108"/>
    </cofactor>
</comment>
<dbReference type="PROSITE" id="PS50880">
    <property type="entry name" value="TOPRIM"/>
    <property type="match status" value="1"/>
</dbReference>
<evidence type="ECO:0000256" key="6">
    <source>
        <dbReference type="ARBA" id="ARBA00022840"/>
    </source>
</evidence>
<name>A0A0C2GGD2_9BILA</name>
<dbReference type="Pfam" id="PF01751">
    <property type="entry name" value="Toprim"/>
    <property type="match status" value="1"/>
</dbReference>
<dbReference type="InterPro" id="IPR002205">
    <property type="entry name" value="Topo_IIA_dom_A"/>
</dbReference>